<gene>
    <name evidence="2" type="ORF">PIB30_096605</name>
</gene>
<reference evidence="2 3" key="1">
    <citation type="journal article" date="2023" name="Plants (Basel)">
        <title>Bridging the Gap: Combining Genomics and Transcriptomics Approaches to Understand Stylosanthes scabra, an Orphan Legume from the Brazilian Caatinga.</title>
        <authorList>
            <person name="Ferreira-Neto J.R.C."/>
            <person name="da Silva M.D."/>
            <person name="Binneck E."/>
            <person name="de Melo N.F."/>
            <person name="da Silva R.H."/>
            <person name="de Melo A.L.T.M."/>
            <person name="Pandolfi V."/>
            <person name="Bustamante F.O."/>
            <person name="Brasileiro-Vidal A.C."/>
            <person name="Benko-Iseppon A.M."/>
        </authorList>
    </citation>
    <scope>NUCLEOTIDE SEQUENCE [LARGE SCALE GENOMIC DNA]</scope>
    <source>
        <tissue evidence="2">Leaves</tissue>
    </source>
</reference>
<comment type="caution">
    <text evidence="2">The sequence shown here is derived from an EMBL/GenBank/DDBJ whole genome shotgun (WGS) entry which is preliminary data.</text>
</comment>
<evidence type="ECO:0000313" key="2">
    <source>
        <dbReference type="EMBL" id="MED6140766.1"/>
    </source>
</evidence>
<protein>
    <submittedName>
        <fullName evidence="2">Uncharacterized protein</fullName>
    </submittedName>
</protein>
<organism evidence="2 3">
    <name type="scientific">Stylosanthes scabra</name>
    <dbReference type="NCBI Taxonomy" id="79078"/>
    <lineage>
        <taxon>Eukaryota</taxon>
        <taxon>Viridiplantae</taxon>
        <taxon>Streptophyta</taxon>
        <taxon>Embryophyta</taxon>
        <taxon>Tracheophyta</taxon>
        <taxon>Spermatophyta</taxon>
        <taxon>Magnoliopsida</taxon>
        <taxon>eudicotyledons</taxon>
        <taxon>Gunneridae</taxon>
        <taxon>Pentapetalae</taxon>
        <taxon>rosids</taxon>
        <taxon>fabids</taxon>
        <taxon>Fabales</taxon>
        <taxon>Fabaceae</taxon>
        <taxon>Papilionoideae</taxon>
        <taxon>50 kb inversion clade</taxon>
        <taxon>dalbergioids sensu lato</taxon>
        <taxon>Dalbergieae</taxon>
        <taxon>Pterocarpus clade</taxon>
        <taxon>Stylosanthes</taxon>
    </lineage>
</organism>
<name>A0ABU6SWE8_9FABA</name>
<dbReference type="Proteomes" id="UP001341840">
    <property type="component" value="Unassembled WGS sequence"/>
</dbReference>
<feature type="region of interest" description="Disordered" evidence="1">
    <location>
        <begin position="1"/>
        <end position="25"/>
    </location>
</feature>
<sequence>MPRIKRPVSKKSKGEASSSSMELPPQGHPLAHWFQNMSDFNNYSTNFAPRKLISPRYMEANFFQKHDYPILLECLVRQVNLTFKLGKDSYSVDSSQLMEVWKLDFSGHTLILSISQIEHHYAYSRQEACAMFNIPFNISKPTVGHLSIEHRLIHYLITYVLVPRLHNHGLILEEDLEIMWRMATGKKINWVILIASHMQRTKGGKTSKGLPYAILWTKVFEYVGIGLSQAKKKKLEYNHCIDNHVINHMKREQAQDQGMEEAQAMEEEQEAQAPPQPSQAQEPSMSAIMEILQRMELNQQSLHQRFDTCQQEQGRINQRIRRMEAYLYSEDENEDEDQD</sequence>
<feature type="region of interest" description="Disordered" evidence="1">
    <location>
        <begin position="252"/>
        <end position="283"/>
    </location>
</feature>
<evidence type="ECO:0000256" key="1">
    <source>
        <dbReference type="SAM" id="MobiDB-lite"/>
    </source>
</evidence>
<proteinExistence type="predicted"/>
<keyword evidence="3" id="KW-1185">Reference proteome</keyword>
<dbReference type="EMBL" id="JASCZI010062720">
    <property type="protein sequence ID" value="MED6140766.1"/>
    <property type="molecule type" value="Genomic_DNA"/>
</dbReference>
<feature type="compositionally biased region" description="Basic residues" evidence="1">
    <location>
        <begin position="1"/>
        <end position="11"/>
    </location>
</feature>
<accession>A0ABU6SWE8</accession>
<evidence type="ECO:0000313" key="3">
    <source>
        <dbReference type="Proteomes" id="UP001341840"/>
    </source>
</evidence>